<dbReference type="EMBL" id="SLWF01000004">
    <property type="protein sequence ID" value="TCN87983.1"/>
    <property type="molecule type" value="Genomic_DNA"/>
</dbReference>
<comment type="caution">
    <text evidence="2">The sequence shown here is derived from an EMBL/GenBank/DDBJ whole genome shotgun (WGS) entry which is preliminary data.</text>
</comment>
<dbReference type="Proteomes" id="UP000294832">
    <property type="component" value="Unassembled WGS sequence"/>
</dbReference>
<evidence type="ECO:0000256" key="1">
    <source>
        <dbReference type="SAM" id="Coils"/>
    </source>
</evidence>
<evidence type="ECO:0000313" key="3">
    <source>
        <dbReference type="Proteomes" id="UP000294832"/>
    </source>
</evidence>
<evidence type="ECO:0000313" key="2">
    <source>
        <dbReference type="EMBL" id="TCN87983.1"/>
    </source>
</evidence>
<dbReference type="RefSeq" id="WP_133038091.1">
    <property type="nucleotide sequence ID" value="NZ_SLWF01000004.1"/>
</dbReference>
<reference evidence="2 3" key="1">
    <citation type="submission" date="2019-03" db="EMBL/GenBank/DDBJ databases">
        <title>Freshwater and sediment microbial communities from various areas in North America, analyzing microbe dynamics in response to fracking.</title>
        <authorList>
            <person name="Lamendella R."/>
        </authorList>
    </citation>
    <scope>NUCLEOTIDE SEQUENCE [LARGE SCALE GENOMIC DNA]</scope>
    <source>
        <strain evidence="2 3">74A</strain>
    </source>
</reference>
<proteinExistence type="predicted"/>
<protein>
    <submittedName>
        <fullName evidence="2">Uncharacterized protein</fullName>
    </submittedName>
</protein>
<keyword evidence="3" id="KW-1185">Reference proteome</keyword>
<organism evidence="2 3">
    <name type="scientific">Shewanella fodinae</name>
    <dbReference type="NCBI Taxonomy" id="552357"/>
    <lineage>
        <taxon>Bacteria</taxon>
        <taxon>Pseudomonadati</taxon>
        <taxon>Pseudomonadota</taxon>
        <taxon>Gammaproteobacteria</taxon>
        <taxon>Alteromonadales</taxon>
        <taxon>Shewanellaceae</taxon>
        <taxon>Shewanella</taxon>
    </lineage>
</organism>
<dbReference type="OrthoDB" id="6388136at2"/>
<feature type="coiled-coil region" evidence="1">
    <location>
        <begin position="80"/>
        <end position="107"/>
    </location>
</feature>
<keyword evidence="1" id="KW-0175">Coiled coil</keyword>
<sequence length="112" mass="12290">MSHELVPVIAAAIAVSQNGQTPTLALVKAKVGGKIPMPMLVAGLQRFKMMSESEIASFSTLPEVTSNHTSSSPSTVTLQLEDLQKQINALREHCQQLENRLLQLEQPVRERD</sequence>
<dbReference type="AlphaFoldDB" id="A0A4R2FFD8"/>
<accession>A0A4R2FFD8</accession>
<name>A0A4R2FFD8_9GAMM</name>
<gene>
    <name evidence="2" type="ORF">EDC91_104117</name>
</gene>